<name>A0A6C2CXE0_9RHOO</name>
<feature type="domain" description="CAAX prenyl protease 2/Lysostaphin resistance protein A-like" evidence="2">
    <location>
        <begin position="186"/>
        <end position="279"/>
    </location>
</feature>
<dbReference type="Proteomes" id="UP000389128">
    <property type="component" value="Unassembled WGS sequence"/>
</dbReference>
<dbReference type="OrthoDB" id="5322702at2"/>
<keyword evidence="4" id="KW-1185">Reference proteome</keyword>
<dbReference type="GO" id="GO:0008237">
    <property type="term" value="F:metallopeptidase activity"/>
    <property type="evidence" value="ECO:0007669"/>
    <property type="project" value="UniProtKB-KW"/>
</dbReference>
<keyword evidence="1" id="KW-1133">Transmembrane helix</keyword>
<dbReference type="RefSeq" id="WP_148579126.1">
    <property type="nucleotide sequence ID" value="NZ_JAVEUW010000048.1"/>
</dbReference>
<feature type="transmembrane region" description="Helical" evidence="1">
    <location>
        <begin position="118"/>
        <end position="138"/>
    </location>
</feature>
<dbReference type="GO" id="GO:0006508">
    <property type="term" value="P:proteolysis"/>
    <property type="evidence" value="ECO:0007669"/>
    <property type="project" value="UniProtKB-KW"/>
</dbReference>
<dbReference type="InterPro" id="IPR003675">
    <property type="entry name" value="Rce1/LyrA-like_dom"/>
</dbReference>
<evidence type="ECO:0000256" key="1">
    <source>
        <dbReference type="SAM" id="Phobius"/>
    </source>
</evidence>
<dbReference type="AlphaFoldDB" id="A0A6C2CXE0"/>
<dbReference type="EMBL" id="SDKK01000009">
    <property type="protein sequence ID" value="TYC58426.1"/>
    <property type="molecule type" value="Genomic_DNA"/>
</dbReference>
<reference evidence="3 4" key="1">
    <citation type="submission" date="2019-01" db="EMBL/GenBank/DDBJ databases">
        <title>Zoogloea oleivorans genome sequencing and assembly.</title>
        <authorList>
            <person name="Tancsics A."/>
            <person name="Farkas M."/>
            <person name="Kriszt B."/>
            <person name="Maroti G."/>
            <person name="Horvath B."/>
        </authorList>
    </citation>
    <scope>NUCLEOTIDE SEQUENCE [LARGE SCALE GENOMIC DNA]</scope>
    <source>
        <strain evidence="3 4">Buc</strain>
    </source>
</reference>
<protein>
    <submittedName>
        <fullName evidence="3">CPBP family intramembrane metalloprotease</fullName>
    </submittedName>
</protein>
<feature type="transmembrane region" description="Helical" evidence="1">
    <location>
        <begin position="77"/>
        <end position="98"/>
    </location>
</feature>
<comment type="caution">
    <text evidence="3">The sequence shown here is derived from an EMBL/GenBank/DDBJ whole genome shotgun (WGS) entry which is preliminary data.</text>
</comment>
<feature type="transmembrane region" description="Helical" evidence="1">
    <location>
        <begin position="150"/>
        <end position="172"/>
    </location>
</feature>
<dbReference type="GO" id="GO:0004175">
    <property type="term" value="F:endopeptidase activity"/>
    <property type="evidence" value="ECO:0007669"/>
    <property type="project" value="UniProtKB-ARBA"/>
</dbReference>
<feature type="transmembrane region" description="Helical" evidence="1">
    <location>
        <begin position="184"/>
        <end position="208"/>
    </location>
</feature>
<dbReference type="Pfam" id="PF02517">
    <property type="entry name" value="Rce1-like"/>
    <property type="match status" value="1"/>
</dbReference>
<evidence type="ECO:0000313" key="3">
    <source>
        <dbReference type="EMBL" id="TYC58426.1"/>
    </source>
</evidence>
<keyword evidence="3" id="KW-0645">Protease</keyword>
<organism evidence="3 4">
    <name type="scientific">Zoogloea oleivorans</name>
    <dbReference type="NCBI Taxonomy" id="1552750"/>
    <lineage>
        <taxon>Bacteria</taxon>
        <taxon>Pseudomonadati</taxon>
        <taxon>Pseudomonadota</taxon>
        <taxon>Betaproteobacteria</taxon>
        <taxon>Rhodocyclales</taxon>
        <taxon>Zoogloeaceae</taxon>
        <taxon>Zoogloea</taxon>
    </lineage>
</organism>
<sequence>MISLAEASFILLGLAIAAVWWPVACRFGTLAVPAWSLIFTGACASALAADIVSFPALGGLGLLALACLASQRQERGVAFAASWLAGILALLLALHAWPGFRALPIVEGWQASPDARPFTLRAGFDKATAGLFLLAFFARRVESRRELGQLIARILPLTALIVLTTLGGAWLSGFVRPDFKWPDFGWQFIAINLLFTCIAEETFFRSLIQEKLHRLCTARPWARPLPILLPALLFGAVHLSGGLLYASLAGLAGLGYALIYARTRRIEAAVIAHFSVNLVHFTGFTYPGLAH</sequence>
<keyword evidence="1" id="KW-0812">Transmembrane</keyword>
<keyword evidence="3" id="KW-0378">Hydrolase</keyword>
<gene>
    <name evidence="3" type="ORF">ETQ85_11120</name>
</gene>
<keyword evidence="1" id="KW-0472">Membrane</keyword>
<feature type="transmembrane region" description="Helical" evidence="1">
    <location>
        <begin position="35"/>
        <end position="65"/>
    </location>
</feature>
<feature type="transmembrane region" description="Helical" evidence="1">
    <location>
        <begin position="268"/>
        <end position="289"/>
    </location>
</feature>
<keyword evidence="3" id="KW-0482">Metalloprotease</keyword>
<accession>A0A6C2CXE0</accession>
<proteinExistence type="predicted"/>
<evidence type="ECO:0000259" key="2">
    <source>
        <dbReference type="Pfam" id="PF02517"/>
    </source>
</evidence>
<evidence type="ECO:0000313" key="4">
    <source>
        <dbReference type="Proteomes" id="UP000389128"/>
    </source>
</evidence>
<feature type="transmembrane region" description="Helical" evidence="1">
    <location>
        <begin position="220"/>
        <end position="237"/>
    </location>
</feature>
<feature type="transmembrane region" description="Helical" evidence="1">
    <location>
        <begin position="243"/>
        <end position="261"/>
    </location>
</feature>
<dbReference type="GO" id="GO:0080120">
    <property type="term" value="P:CAAX-box protein maturation"/>
    <property type="evidence" value="ECO:0007669"/>
    <property type="project" value="UniProtKB-ARBA"/>
</dbReference>